<evidence type="ECO:0000256" key="9">
    <source>
        <dbReference type="ARBA" id="ARBA00023270"/>
    </source>
</evidence>
<dbReference type="EC" id="2.8.1.10" evidence="4 13"/>
<name>A0A370DEK4_9GAMM</name>
<dbReference type="PANTHER" id="PTHR34266">
    <property type="entry name" value="THIAZOLE SYNTHASE"/>
    <property type="match status" value="1"/>
</dbReference>
<dbReference type="CDD" id="cd04728">
    <property type="entry name" value="ThiG"/>
    <property type="match status" value="1"/>
</dbReference>
<keyword evidence="7 13" id="KW-0808">Transferase</keyword>
<dbReference type="Pfam" id="PF05690">
    <property type="entry name" value="ThiG"/>
    <property type="match status" value="1"/>
</dbReference>
<reference evidence="15 16" key="1">
    <citation type="journal article" date="2018" name="ISME J.">
        <title>Endosymbiont genomes yield clues of tubeworm success.</title>
        <authorList>
            <person name="Li Y."/>
            <person name="Liles M.R."/>
            <person name="Halanych K.M."/>
        </authorList>
    </citation>
    <scope>NUCLEOTIDE SEQUENCE [LARGE SCALE GENOMIC DNA]</scope>
    <source>
        <strain evidence="15">A1464</strain>
    </source>
</reference>
<feature type="domain" description="Thiazole synthase ThiG" evidence="14">
    <location>
        <begin position="7"/>
        <end position="254"/>
    </location>
</feature>
<feature type="binding site" evidence="13">
    <location>
        <begin position="189"/>
        <end position="190"/>
    </location>
    <ligand>
        <name>1-deoxy-D-xylulose 5-phosphate</name>
        <dbReference type="ChEBI" id="CHEBI:57792"/>
    </ligand>
</feature>
<comment type="function">
    <text evidence="1 13">Catalyzes the rearrangement of 1-deoxy-D-xylulose 5-phosphate (DXP) to produce the thiazole phosphate moiety of thiamine. Sulfur is provided by the thiocarboxylate moiety of the carrier protein ThiS. In vitro, sulfur can be provided by H(2)S.</text>
</comment>
<gene>
    <name evidence="13" type="primary">thiG</name>
    <name evidence="15" type="ORF">DIZ80_09940</name>
</gene>
<evidence type="ECO:0000256" key="10">
    <source>
        <dbReference type="ARBA" id="ARBA00049897"/>
    </source>
</evidence>
<evidence type="ECO:0000256" key="13">
    <source>
        <dbReference type="HAMAP-Rule" id="MF_00443"/>
    </source>
</evidence>
<dbReference type="EMBL" id="QFXC01000011">
    <property type="protein sequence ID" value="RDH82596.1"/>
    <property type="molecule type" value="Genomic_DNA"/>
</dbReference>
<evidence type="ECO:0000256" key="11">
    <source>
        <dbReference type="ARBA" id="ARBA00060826"/>
    </source>
</evidence>
<dbReference type="SUPFAM" id="SSF110399">
    <property type="entry name" value="ThiG-like"/>
    <property type="match status" value="1"/>
</dbReference>
<organism evidence="15 16">
    <name type="scientific">endosymbiont of Galathealinum brachiosum</name>
    <dbReference type="NCBI Taxonomy" id="2200906"/>
    <lineage>
        <taxon>Bacteria</taxon>
        <taxon>Pseudomonadati</taxon>
        <taxon>Pseudomonadota</taxon>
        <taxon>Gammaproteobacteria</taxon>
        <taxon>sulfur-oxidizing symbionts</taxon>
    </lineage>
</organism>
<evidence type="ECO:0000256" key="6">
    <source>
        <dbReference type="ARBA" id="ARBA00022490"/>
    </source>
</evidence>
<comment type="pathway">
    <text evidence="3 13">Cofactor biosynthesis; thiamine diphosphate biosynthesis.</text>
</comment>
<dbReference type="AlphaFoldDB" id="A0A370DEK4"/>
<evidence type="ECO:0000256" key="3">
    <source>
        <dbReference type="ARBA" id="ARBA00004948"/>
    </source>
</evidence>
<evidence type="ECO:0000313" key="16">
    <source>
        <dbReference type="Proteomes" id="UP000254266"/>
    </source>
</evidence>
<comment type="similarity">
    <text evidence="11 13">Belongs to the ThiG family.</text>
</comment>
<evidence type="ECO:0000259" key="14">
    <source>
        <dbReference type="Pfam" id="PF05690"/>
    </source>
</evidence>
<accession>A0A370DEK4</accession>
<evidence type="ECO:0000256" key="7">
    <source>
        <dbReference type="ARBA" id="ARBA00022679"/>
    </source>
</evidence>
<dbReference type="Gene3D" id="3.20.20.70">
    <property type="entry name" value="Aldolase class I"/>
    <property type="match status" value="1"/>
</dbReference>
<keyword evidence="8 13" id="KW-0784">Thiamine biosynthesis</keyword>
<comment type="subunit">
    <text evidence="12 13">Homotetramer. Forms heterodimers with either ThiH or ThiS.</text>
</comment>
<keyword evidence="16" id="KW-1185">Reference proteome</keyword>
<dbReference type="HAMAP" id="MF_00443">
    <property type="entry name" value="ThiG"/>
    <property type="match status" value="1"/>
</dbReference>
<evidence type="ECO:0000256" key="8">
    <source>
        <dbReference type="ARBA" id="ARBA00022977"/>
    </source>
</evidence>
<comment type="subcellular location">
    <subcellularLocation>
        <location evidence="2 13">Cytoplasm</location>
    </subcellularLocation>
</comment>
<evidence type="ECO:0000256" key="12">
    <source>
        <dbReference type="ARBA" id="ARBA00062692"/>
    </source>
</evidence>
<dbReference type="GO" id="GO:1990107">
    <property type="term" value="F:thiazole synthase activity"/>
    <property type="evidence" value="ECO:0007669"/>
    <property type="project" value="UniProtKB-EC"/>
</dbReference>
<keyword evidence="6 13" id="KW-0963">Cytoplasm</keyword>
<comment type="caution">
    <text evidence="15">The sequence shown here is derived from an EMBL/GenBank/DDBJ whole genome shotgun (WGS) entry which is preliminary data.</text>
</comment>
<dbReference type="UniPathway" id="UPA00060"/>
<evidence type="ECO:0000313" key="15">
    <source>
        <dbReference type="EMBL" id="RDH82596.1"/>
    </source>
</evidence>
<dbReference type="InterPro" id="IPR008867">
    <property type="entry name" value="ThiG"/>
</dbReference>
<dbReference type="InterPro" id="IPR013785">
    <property type="entry name" value="Aldolase_TIM"/>
</dbReference>
<dbReference type="PANTHER" id="PTHR34266:SF2">
    <property type="entry name" value="THIAZOLE SYNTHASE"/>
    <property type="match status" value="1"/>
</dbReference>
<keyword evidence="9 13" id="KW-0704">Schiff base</keyword>
<dbReference type="InterPro" id="IPR033983">
    <property type="entry name" value="Thiazole_synthase_ThiG"/>
</dbReference>
<feature type="binding site" evidence="13">
    <location>
        <position position="163"/>
    </location>
    <ligand>
        <name>1-deoxy-D-xylulose 5-phosphate</name>
        <dbReference type="ChEBI" id="CHEBI:57792"/>
    </ligand>
</feature>
<dbReference type="Proteomes" id="UP000254266">
    <property type="component" value="Unassembled WGS sequence"/>
</dbReference>
<evidence type="ECO:0000256" key="2">
    <source>
        <dbReference type="ARBA" id="ARBA00004496"/>
    </source>
</evidence>
<feature type="active site" description="Schiff-base intermediate with DXP" evidence="13">
    <location>
        <position position="102"/>
    </location>
</feature>
<evidence type="ECO:0000256" key="1">
    <source>
        <dbReference type="ARBA" id="ARBA00002834"/>
    </source>
</evidence>
<comment type="catalytic activity">
    <reaction evidence="10 13">
        <text>[ThiS sulfur-carrier protein]-C-terminal-Gly-aminoethanethioate + 2-iminoacetate + 1-deoxy-D-xylulose 5-phosphate = [ThiS sulfur-carrier protein]-C-terminal Gly-Gly + 2-[(2R,5Z)-2-carboxy-4-methylthiazol-5(2H)-ylidene]ethyl phosphate + 2 H2O + H(+)</text>
        <dbReference type="Rhea" id="RHEA:26297"/>
        <dbReference type="Rhea" id="RHEA-COMP:12909"/>
        <dbReference type="Rhea" id="RHEA-COMP:19908"/>
        <dbReference type="ChEBI" id="CHEBI:15377"/>
        <dbReference type="ChEBI" id="CHEBI:15378"/>
        <dbReference type="ChEBI" id="CHEBI:57792"/>
        <dbReference type="ChEBI" id="CHEBI:62899"/>
        <dbReference type="ChEBI" id="CHEBI:77846"/>
        <dbReference type="ChEBI" id="CHEBI:90778"/>
        <dbReference type="ChEBI" id="CHEBI:232372"/>
        <dbReference type="EC" id="2.8.1.10"/>
    </reaction>
</comment>
<evidence type="ECO:0000256" key="5">
    <source>
        <dbReference type="ARBA" id="ARBA00019753"/>
    </source>
</evidence>
<sequence length="260" mass="27608">MNDDLLTIAGKTYQSRLLVGSGKYKDLTETREATEASGADIITVAIRRTNIGQNPDEENLLDAVPPEKYTILPNTAGCYTAEDAVRTCRMARELLDGHNLVKLEVLGDQKTLYPDTVATLEAAKTLVKDGFDIMVYTSDDPIIAKQLEEIGCAAVMPLAAPIGSGLGIRNPYNILTIIENANVPILVDAGVGTASDAAIAMELGCDGILMNTAIAGAKDPVLMASAMKKAVEAGREAFLAGRMPRKRFASASSPIDGTFF</sequence>
<feature type="binding site" evidence="13">
    <location>
        <begin position="211"/>
        <end position="212"/>
    </location>
    <ligand>
        <name>1-deoxy-D-xylulose 5-phosphate</name>
        <dbReference type="ChEBI" id="CHEBI:57792"/>
    </ligand>
</feature>
<proteinExistence type="inferred from homology"/>
<dbReference type="GO" id="GO:0005737">
    <property type="term" value="C:cytoplasm"/>
    <property type="evidence" value="ECO:0007669"/>
    <property type="project" value="UniProtKB-SubCell"/>
</dbReference>
<evidence type="ECO:0000256" key="4">
    <source>
        <dbReference type="ARBA" id="ARBA00011960"/>
    </source>
</evidence>
<dbReference type="GO" id="GO:0009229">
    <property type="term" value="P:thiamine diphosphate biosynthetic process"/>
    <property type="evidence" value="ECO:0007669"/>
    <property type="project" value="UniProtKB-UniRule"/>
</dbReference>
<protein>
    <recommendedName>
        <fullName evidence="5 13">Thiazole synthase</fullName>
        <ecNumber evidence="4 13">2.8.1.10</ecNumber>
    </recommendedName>
</protein>
<dbReference type="FunFam" id="3.20.20.70:FF:000049">
    <property type="entry name" value="Thiazole synthase"/>
    <property type="match status" value="1"/>
</dbReference>